<dbReference type="EMBL" id="BAOS01000005">
    <property type="protein sequence ID" value="GAX60118.1"/>
    <property type="molecule type" value="Genomic_DNA"/>
</dbReference>
<gene>
    <name evidence="1" type="ORF">SCALIN_C05_0203</name>
</gene>
<proteinExistence type="predicted"/>
<reference evidence="2" key="1">
    <citation type="journal article" date="2017" name="Environ. Microbiol. Rep.">
        <title>Genetic Diversity of Marine Anaerobic Ammonium-Oxidizing Bacteria as Revealed by Genomic and Proteomic Analyses of 'Candidatus Scalindua japonica'.</title>
        <authorList>
            <person name="Oshiki M."/>
            <person name="Mizuto K."/>
            <person name="Kimura Z."/>
            <person name="Kindaichi T."/>
            <person name="Satoh H."/>
            <person name="Okabe S."/>
        </authorList>
    </citation>
    <scope>NUCLEOTIDE SEQUENCE [LARGE SCALE GENOMIC DNA]</scope>
    <source>
        <strain evidence="2">husup-a2</strain>
    </source>
</reference>
<sequence>MKKRFPVKTGTKVATLTLDERSYTGAVRHHKYMEDPGHLKACSMRAGAVAIVSELVLGHGVRRSRHLNEAQTRLQLIFSAIACNVKRHIRYGQKYGYAMATNT</sequence>
<keyword evidence="2" id="KW-1185">Reference proteome</keyword>
<organism evidence="1 2">
    <name type="scientific">Candidatus Scalindua japonica</name>
    <dbReference type="NCBI Taxonomy" id="1284222"/>
    <lineage>
        <taxon>Bacteria</taxon>
        <taxon>Pseudomonadati</taxon>
        <taxon>Planctomycetota</taxon>
        <taxon>Candidatus Brocadiia</taxon>
        <taxon>Candidatus Brocadiales</taxon>
        <taxon>Candidatus Scalinduaceae</taxon>
        <taxon>Candidatus Scalindua</taxon>
    </lineage>
</organism>
<dbReference type="RefSeq" id="WP_096893392.1">
    <property type="nucleotide sequence ID" value="NZ_BAOS01000005.1"/>
</dbReference>
<comment type="caution">
    <text evidence="1">The sequence shown here is derived from an EMBL/GenBank/DDBJ whole genome shotgun (WGS) entry which is preliminary data.</text>
</comment>
<name>A0A286TW47_9BACT</name>
<evidence type="ECO:0000313" key="2">
    <source>
        <dbReference type="Proteomes" id="UP000218542"/>
    </source>
</evidence>
<dbReference type="AlphaFoldDB" id="A0A286TW47"/>
<dbReference type="Proteomes" id="UP000218542">
    <property type="component" value="Unassembled WGS sequence"/>
</dbReference>
<accession>A0A286TW47</accession>
<evidence type="ECO:0000313" key="1">
    <source>
        <dbReference type="EMBL" id="GAX60118.1"/>
    </source>
</evidence>
<dbReference type="OrthoDB" id="4334464at2"/>
<protein>
    <submittedName>
        <fullName evidence="1">Transposase and inactivated derivatives</fullName>
    </submittedName>
</protein>